<organism evidence="2 3">
    <name type="scientific">Knufia fluminis</name>
    <dbReference type="NCBI Taxonomy" id="191047"/>
    <lineage>
        <taxon>Eukaryota</taxon>
        <taxon>Fungi</taxon>
        <taxon>Dikarya</taxon>
        <taxon>Ascomycota</taxon>
        <taxon>Pezizomycotina</taxon>
        <taxon>Eurotiomycetes</taxon>
        <taxon>Chaetothyriomycetidae</taxon>
        <taxon>Chaetothyriales</taxon>
        <taxon>Trichomeriaceae</taxon>
        <taxon>Knufia</taxon>
    </lineage>
</organism>
<dbReference type="Proteomes" id="UP001316803">
    <property type="component" value="Unassembled WGS sequence"/>
</dbReference>
<protein>
    <submittedName>
        <fullName evidence="2">Uncharacterized protein</fullName>
    </submittedName>
</protein>
<comment type="caution">
    <text evidence="2">The sequence shown here is derived from an EMBL/GenBank/DDBJ whole genome shotgun (WGS) entry which is preliminary data.</text>
</comment>
<feature type="region of interest" description="Disordered" evidence="1">
    <location>
        <begin position="602"/>
        <end position="691"/>
    </location>
</feature>
<proteinExistence type="predicted"/>
<keyword evidence="3" id="KW-1185">Reference proteome</keyword>
<dbReference type="EMBL" id="JAKLMC020000022">
    <property type="protein sequence ID" value="KAK5951176.1"/>
    <property type="molecule type" value="Genomic_DNA"/>
</dbReference>
<reference evidence="2 3" key="1">
    <citation type="submission" date="2022-12" db="EMBL/GenBank/DDBJ databases">
        <title>Genomic features and morphological characterization of a novel Knufia sp. strain isolated from spacecraft assembly facility.</title>
        <authorList>
            <person name="Teixeira M."/>
            <person name="Chander A.M."/>
            <person name="Stajich J.E."/>
            <person name="Venkateswaran K."/>
        </authorList>
    </citation>
    <scope>NUCLEOTIDE SEQUENCE [LARGE SCALE GENOMIC DNA]</scope>
    <source>
        <strain evidence="2 3">FJI-L2-BK-P2</strain>
    </source>
</reference>
<evidence type="ECO:0000313" key="2">
    <source>
        <dbReference type="EMBL" id="KAK5951176.1"/>
    </source>
</evidence>
<gene>
    <name evidence="2" type="ORF">OHC33_007929</name>
</gene>
<feature type="region of interest" description="Disordered" evidence="1">
    <location>
        <begin position="102"/>
        <end position="123"/>
    </location>
</feature>
<sequence length="691" mass="78142">MAITSSRPSLRKTTRRQKKSYRELDFESDSDFGSPPPRRAQPLRASRRLRDAYADDDTSSDSASDTDSVAPPQPIRRIQVNVPLKRKTRSTVPVKNTVFKGFKRQKTAHNASTKDAPTEKDKSIPGVTTAIPSKSCRVPPWQNLEYQILLKVMQYAALPLYTGASRDTGSVRWLLNTSELSTSFHDACIGALMYNPPLFPAHRAHWLADLLKASARDYDSQPTSPQSAGGVEDASLSAVPIHNRCISLDYRKKIKSLDIEVKQILIKKAGIDLIDLLQYTPLLRHLRLYHNHDSLADKYLWATPANSRSHDRWSYGSLFDALERNEIELHSFEWNGRFLKDDPALNLFSKFQIHSNCLRKLRSITLRNFILPRAEKLVDYVIGTEVRDPEKKDNADAQRLASWRKAIVDALSSLHELKELSIHTCNVFDDATIASLPAGLKHLTICNTPFIKSEGLQRYLSDSGAALTQLTLHGNQSLSLGFMSALATTAPHLREVDVDLTYHDPTSFRDTEPLFDELLPDGAPTWPSPLEIISIGPLRNLSTDDAEAFFQSLVDAEPSLPSLRVLSLRTLLKKASWRDRAQMRGKWDSKLHETFHIKYNTAVSAPSRAPEKKEKGRKSRRIISNNQTPEPQTEGRGRCHTVIFEISDQRPAQEQFREADFLDSEPEGDEEWNGKDDAVEAPRYSSRRYAW</sequence>
<evidence type="ECO:0000313" key="3">
    <source>
        <dbReference type="Proteomes" id="UP001316803"/>
    </source>
</evidence>
<dbReference type="Gene3D" id="3.80.10.10">
    <property type="entry name" value="Ribonuclease Inhibitor"/>
    <property type="match status" value="1"/>
</dbReference>
<evidence type="ECO:0000256" key="1">
    <source>
        <dbReference type="SAM" id="MobiDB-lite"/>
    </source>
</evidence>
<feature type="compositionally biased region" description="Basic residues" evidence="1">
    <location>
        <begin position="9"/>
        <end position="19"/>
    </location>
</feature>
<dbReference type="SUPFAM" id="SSF52047">
    <property type="entry name" value="RNI-like"/>
    <property type="match status" value="1"/>
</dbReference>
<dbReference type="AlphaFoldDB" id="A0AAN8F4L2"/>
<dbReference type="InterPro" id="IPR032675">
    <property type="entry name" value="LRR_dom_sf"/>
</dbReference>
<feature type="compositionally biased region" description="Polar residues" evidence="1">
    <location>
        <begin position="622"/>
        <end position="631"/>
    </location>
</feature>
<name>A0AAN8F4L2_9EURO</name>
<feature type="compositionally biased region" description="Acidic residues" evidence="1">
    <location>
        <begin position="661"/>
        <end position="671"/>
    </location>
</feature>
<accession>A0AAN8F4L2</accession>
<feature type="region of interest" description="Disordered" evidence="1">
    <location>
        <begin position="1"/>
        <end position="89"/>
    </location>
</feature>